<evidence type="ECO:0000256" key="3">
    <source>
        <dbReference type="ARBA" id="ARBA00012759"/>
    </source>
</evidence>
<dbReference type="CDD" id="cd02674">
    <property type="entry name" value="Peptidase_C19R"/>
    <property type="match status" value="1"/>
</dbReference>
<dbReference type="SUPFAM" id="SSF54001">
    <property type="entry name" value="Cysteine proteinases"/>
    <property type="match status" value="1"/>
</dbReference>
<accession>A0A0F7SSG6</accession>
<dbReference type="InterPro" id="IPR001394">
    <property type="entry name" value="Peptidase_C19_UCH"/>
</dbReference>
<dbReference type="PANTHER" id="PTHR21646">
    <property type="entry name" value="UBIQUITIN CARBOXYL-TERMINAL HYDROLASE"/>
    <property type="match status" value="1"/>
</dbReference>
<feature type="domain" description="Rhodanese" evidence="9">
    <location>
        <begin position="576"/>
        <end position="598"/>
    </location>
</feature>
<evidence type="ECO:0000313" key="11">
    <source>
        <dbReference type="EMBL" id="CED83008.1"/>
    </source>
</evidence>
<feature type="region of interest" description="Disordered" evidence="8">
    <location>
        <begin position="906"/>
        <end position="925"/>
    </location>
</feature>
<dbReference type="InterPro" id="IPR050185">
    <property type="entry name" value="Ub_carboxyl-term_hydrolase"/>
</dbReference>
<evidence type="ECO:0000256" key="8">
    <source>
        <dbReference type="SAM" id="MobiDB-lite"/>
    </source>
</evidence>
<feature type="region of interest" description="Disordered" evidence="8">
    <location>
        <begin position="799"/>
        <end position="896"/>
    </location>
</feature>
<comment type="similarity">
    <text evidence="2">Belongs to the peptidase C19 family.</text>
</comment>
<dbReference type="GO" id="GO:0004843">
    <property type="term" value="F:cysteine-type deubiquitinase activity"/>
    <property type="evidence" value="ECO:0007669"/>
    <property type="project" value="UniProtKB-EC"/>
</dbReference>
<feature type="region of interest" description="Disordered" evidence="8">
    <location>
        <begin position="718"/>
        <end position="787"/>
    </location>
</feature>
<dbReference type="InterPro" id="IPR001763">
    <property type="entry name" value="Rhodanese-like_dom"/>
</dbReference>
<dbReference type="Gene3D" id="3.90.70.10">
    <property type="entry name" value="Cysteine proteinases"/>
    <property type="match status" value="1"/>
</dbReference>
<evidence type="ECO:0000259" key="9">
    <source>
        <dbReference type="PROSITE" id="PS50206"/>
    </source>
</evidence>
<feature type="region of interest" description="Disordered" evidence="8">
    <location>
        <begin position="376"/>
        <end position="553"/>
    </location>
</feature>
<organism evidence="11">
    <name type="scientific">Phaffia rhodozyma</name>
    <name type="common">Yeast</name>
    <name type="synonym">Xanthophyllomyces dendrorhous</name>
    <dbReference type="NCBI Taxonomy" id="264483"/>
    <lineage>
        <taxon>Eukaryota</taxon>
        <taxon>Fungi</taxon>
        <taxon>Dikarya</taxon>
        <taxon>Basidiomycota</taxon>
        <taxon>Agaricomycotina</taxon>
        <taxon>Tremellomycetes</taxon>
        <taxon>Cystofilobasidiales</taxon>
        <taxon>Mrakiaceae</taxon>
        <taxon>Phaffia</taxon>
    </lineage>
</organism>
<dbReference type="Gene3D" id="3.40.250.10">
    <property type="entry name" value="Rhodanese-like domain"/>
    <property type="match status" value="1"/>
</dbReference>
<protein>
    <recommendedName>
        <fullName evidence="3">ubiquitinyl hydrolase 1</fullName>
        <ecNumber evidence="3">3.4.19.12</ecNumber>
    </recommendedName>
</protein>
<dbReference type="InterPro" id="IPR018200">
    <property type="entry name" value="USP_CS"/>
</dbReference>
<feature type="compositionally biased region" description="Polar residues" evidence="8">
    <location>
        <begin position="216"/>
        <end position="230"/>
    </location>
</feature>
<feature type="compositionally biased region" description="Low complexity" evidence="8">
    <location>
        <begin position="804"/>
        <end position="822"/>
    </location>
</feature>
<feature type="compositionally biased region" description="Low complexity" evidence="8">
    <location>
        <begin position="502"/>
        <end position="553"/>
    </location>
</feature>
<reference evidence="11" key="1">
    <citation type="submission" date="2014-08" db="EMBL/GenBank/DDBJ databases">
        <authorList>
            <person name="Sharma Rahul"/>
            <person name="Thines Marco"/>
        </authorList>
    </citation>
    <scope>NUCLEOTIDE SEQUENCE</scope>
</reference>
<feature type="compositionally biased region" description="Polar residues" evidence="8">
    <location>
        <begin position="240"/>
        <end position="269"/>
    </location>
</feature>
<keyword evidence="7" id="KW-0788">Thiol protease</keyword>
<dbReference type="PROSITE" id="PS50235">
    <property type="entry name" value="USP_3"/>
    <property type="match status" value="1"/>
</dbReference>
<evidence type="ECO:0000259" key="10">
    <source>
        <dbReference type="PROSITE" id="PS50235"/>
    </source>
</evidence>
<evidence type="ECO:0000256" key="6">
    <source>
        <dbReference type="ARBA" id="ARBA00022801"/>
    </source>
</evidence>
<evidence type="ECO:0000256" key="1">
    <source>
        <dbReference type="ARBA" id="ARBA00000707"/>
    </source>
</evidence>
<dbReference type="GO" id="GO:0006508">
    <property type="term" value="P:proteolysis"/>
    <property type="evidence" value="ECO:0007669"/>
    <property type="project" value="UniProtKB-KW"/>
</dbReference>
<dbReference type="Pfam" id="PF00581">
    <property type="entry name" value="Rhodanese"/>
    <property type="match status" value="1"/>
</dbReference>
<evidence type="ECO:0000256" key="2">
    <source>
        <dbReference type="ARBA" id="ARBA00009085"/>
    </source>
</evidence>
<feature type="compositionally biased region" description="Low complexity" evidence="8">
    <location>
        <begin position="462"/>
        <end position="488"/>
    </location>
</feature>
<dbReference type="InterPro" id="IPR036873">
    <property type="entry name" value="Rhodanese-like_dom_sf"/>
</dbReference>
<name>A0A0F7SSG6_PHARH</name>
<dbReference type="SUPFAM" id="SSF52821">
    <property type="entry name" value="Rhodanese/Cell cycle control phosphatase"/>
    <property type="match status" value="1"/>
</dbReference>
<evidence type="ECO:0000256" key="4">
    <source>
        <dbReference type="ARBA" id="ARBA00022670"/>
    </source>
</evidence>
<feature type="compositionally biased region" description="Low complexity" evidence="8">
    <location>
        <begin position="862"/>
        <end position="885"/>
    </location>
</feature>
<dbReference type="InterPro" id="IPR038765">
    <property type="entry name" value="Papain-like_cys_pep_sf"/>
</dbReference>
<keyword evidence="6" id="KW-0378">Hydrolase</keyword>
<dbReference type="InterPro" id="IPR028889">
    <property type="entry name" value="USP"/>
</dbReference>
<dbReference type="PROSITE" id="PS50206">
    <property type="entry name" value="RHODANESE_3"/>
    <property type="match status" value="1"/>
</dbReference>
<keyword evidence="5" id="KW-0833">Ubl conjugation pathway</keyword>
<dbReference type="EC" id="3.4.19.12" evidence="3"/>
<evidence type="ECO:0000256" key="7">
    <source>
        <dbReference type="ARBA" id="ARBA00022807"/>
    </source>
</evidence>
<feature type="compositionally biased region" description="Low complexity" evidence="8">
    <location>
        <begin position="743"/>
        <end position="761"/>
    </location>
</feature>
<feature type="region of interest" description="Disordered" evidence="8">
    <location>
        <begin position="191"/>
        <end position="314"/>
    </location>
</feature>
<feature type="region of interest" description="Disordered" evidence="8">
    <location>
        <begin position="121"/>
        <end position="159"/>
    </location>
</feature>
<dbReference type="GO" id="GO:0016579">
    <property type="term" value="P:protein deubiquitination"/>
    <property type="evidence" value="ECO:0007669"/>
    <property type="project" value="InterPro"/>
</dbReference>
<dbReference type="Pfam" id="PF00443">
    <property type="entry name" value="UCH"/>
    <property type="match status" value="1"/>
</dbReference>
<dbReference type="PANTHER" id="PTHR21646:SF95">
    <property type="entry name" value="UBIQUITIN CARBOXYL-TERMINAL HYDROLASE 4-RELATED"/>
    <property type="match status" value="1"/>
</dbReference>
<dbReference type="PROSITE" id="PS00973">
    <property type="entry name" value="USP_2"/>
    <property type="match status" value="1"/>
</dbReference>
<sequence length="1342" mass="144226">MPLASPNSGQFANKSVPDLKHLARVDNQPDLRSFSPKVLVSSALTLLTQAKLAQDNQDWETFFVYSRKAANIALQLVELNSVSSNHSSAQGTENSKTLLPLLRLTTSDEFKRNVSEAEHILTARDQARKRSSVSSSSATMHPDPTSLSSPSSPPSAAPMSIKQRMAALAGAGLDTGSGTPVSAAKRAPLVKSSGLDGLNGYKTSSGQVSPGIEKFSGSSPFNGTSPSGVSSMFPGKGVTPSHSSSQPSVNPLSPSESQVAPSQPINATNHSSHSPSASLPPPRHQSPPPLSPTQQYQPRLSQPPPKPFKPSTLSANVSPIIASAPFIEAAQQEREDRDTEINFSQILEPNTPFDATTFEHQFPSIIEFETGTKFVEPPVVPSNGPSRRSSVAVPIMNGNLSSSPPSGLTNKFNPSSENGDNISNGFPILPDAPTSLPVKGSRPLPSPPQNAASLSSGLHHAPTSTSSSPVSSTSISGGVVGSSNNPSSAIDLHGLELGQPPSLSVTSSGSGSSSVNLASLGHTSTISSSAENPSASMSVSSSSSSTGTGAGRLSKPEFPLANTIFASALRQYLTQTSARILLLDVRPYAEFRQGHIPHPLSLQESPLPEIVNVDPQWLNSSTSLSSTQLGGHLPPDSAFHQRASFDLVVIYNQAGGRKEVKEGTVGRLGEMIYEREFGGQTLKRAPVVLMGGWEGWESECRLPPSGFGGLGVMKPLIPSIPTRQGSGSLDPIPPVSVPQRMGSNASTSTPLSVSSPPLNLSRNYQPMTTSSQASYQPPSTFTPPSTIYEPFSKDYTYPSLPRPSSSSANTASSSLTYPAPVLTSPPPLASPSTASPNSRRRTDYIDQASQAYSGAPYPYQPPISSSSPSAGPSSLSGPTLSSITSHHSARPSIDYPNLKTGLGLGIQQPPMAAAPSLERQSSRGAVVPVRRSSSISLLDGQTYGQTGLGQGRTDEREVVYWGNEFVGMSGLKNLGNTCYQNSTLQCLSATVPFSTFFRDGRWKRAVNTSNVLGTKGNLAQAYCSLISTLWSREFHFVQPLSFRKSIVKFSPIFDGTEQHDSQEFLAFLLDGLHEDLNRVLVRPEPVPMTSEREAELNALPPQVAGEKEWVIYQKRNDSVVVDLFQGQYRSRMECLTCHQTSTTYDAFMYLSLPVPTSRLKTRVSLDQCLDTFVREEVMEKGNAWNCPKCKKPRTASKSLSLSRLPPVLLIHLKRFSSKNGVFWDKAETVVDFPIKYLDLTKYMPAPLSDKPDPNLQAKYRRDARTQTPPYVYELYAVSNHTGSLSSGHYTAYVKSSQQNWKYCDDRTVTDVDEKNVMTKNAYILLVDLHSIAEYQRLGVYDE</sequence>
<proteinExistence type="inferred from homology"/>
<feature type="compositionally biased region" description="Polar residues" evidence="8">
    <location>
        <begin position="762"/>
        <end position="785"/>
    </location>
</feature>
<feature type="compositionally biased region" description="Polar residues" evidence="8">
    <location>
        <begin position="398"/>
        <end position="424"/>
    </location>
</feature>
<feature type="compositionally biased region" description="Low complexity" evidence="8">
    <location>
        <begin position="132"/>
        <end position="150"/>
    </location>
</feature>
<dbReference type="EMBL" id="LN483142">
    <property type="protein sequence ID" value="CED83008.1"/>
    <property type="molecule type" value="Genomic_DNA"/>
</dbReference>
<comment type="catalytic activity">
    <reaction evidence="1">
        <text>Thiol-dependent hydrolysis of ester, thioester, amide, peptide and isopeptide bonds formed by the C-terminal Gly of ubiquitin (a 76-residue protein attached to proteins as an intracellular targeting signal).</text>
        <dbReference type="EC" id="3.4.19.12"/>
    </reaction>
</comment>
<feature type="compositionally biased region" description="Pro residues" evidence="8">
    <location>
        <begin position="278"/>
        <end position="291"/>
    </location>
</feature>
<evidence type="ECO:0000256" key="5">
    <source>
        <dbReference type="ARBA" id="ARBA00022786"/>
    </source>
</evidence>
<feature type="domain" description="USP" evidence="10">
    <location>
        <begin position="969"/>
        <end position="1329"/>
    </location>
</feature>
<keyword evidence="4" id="KW-0645">Protease</keyword>